<reference evidence="7 8" key="1">
    <citation type="journal article" date="2013" name="Genome Announc.">
        <title>Genome Sequence of Plesiomonas shigelloides Strain 302-73 (Serotype O1).</title>
        <authorList>
            <person name="Pique N."/>
            <person name="Aquilini E."/>
            <person name="Alioto T."/>
            <person name="Minana-Galbis D."/>
            <person name="Tomas J.M."/>
        </authorList>
    </citation>
    <scope>NUCLEOTIDE SEQUENCE [LARGE SCALE GENOMIC DNA]</scope>
    <source>
        <strain evidence="7 8">302-73</strain>
    </source>
</reference>
<proteinExistence type="predicted"/>
<dbReference type="AlphaFoldDB" id="R8ARF8"/>
<dbReference type="PANTHER" id="PTHR30086:SF5">
    <property type="entry name" value="HOMOGENTISATE EXPORT PROTEIN"/>
    <property type="match status" value="1"/>
</dbReference>
<evidence type="ECO:0000256" key="5">
    <source>
        <dbReference type="ARBA" id="ARBA00023136"/>
    </source>
</evidence>
<evidence type="ECO:0000256" key="6">
    <source>
        <dbReference type="SAM" id="Phobius"/>
    </source>
</evidence>
<dbReference type="Pfam" id="PF01810">
    <property type="entry name" value="LysE"/>
    <property type="match status" value="1"/>
</dbReference>
<dbReference type="PATRIC" id="fig|1315976.3.peg.1645"/>
<dbReference type="GO" id="GO:0042970">
    <property type="term" value="F:homoserine transmembrane transporter activity"/>
    <property type="evidence" value="ECO:0007669"/>
    <property type="project" value="TreeGrafter"/>
</dbReference>
<evidence type="ECO:0000256" key="3">
    <source>
        <dbReference type="ARBA" id="ARBA00022692"/>
    </source>
</evidence>
<feature type="transmembrane region" description="Helical" evidence="6">
    <location>
        <begin position="150"/>
        <end position="171"/>
    </location>
</feature>
<keyword evidence="3 6" id="KW-0812">Transmembrane</keyword>
<dbReference type="Proteomes" id="UP000014012">
    <property type="component" value="Unassembled WGS sequence"/>
</dbReference>
<keyword evidence="8" id="KW-1185">Reference proteome</keyword>
<comment type="subcellular location">
    <subcellularLocation>
        <location evidence="1">Cell membrane</location>
        <topology evidence="1">Multi-pass membrane protein</topology>
    </subcellularLocation>
</comment>
<dbReference type="PIRSF" id="PIRSF006324">
    <property type="entry name" value="LeuE"/>
    <property type="match status" value="1"/>
</dbReference>
<feature type="transmembrane region" description="Helical" evidence="6">
    <location>
        <begin position="191"/>
        <end position="209"/>
    </location>
</feature>
<feature type="transmembrane region" description="Helical" evidence="6">
    <location>
        <begin position="52"/>
        <end position="73"/>
    </location>
</feature>
<dbReference type="GO" id="GO:0005886">
    <property type="term" value="C:plasma membrane"/>
    <property type="evidence" value="ECO:0007669"/>
    <property type="project" value="UniProtKB-SubCell"/>
</dbReference>
<organism evidence="7 8">
    <name type="scientific">Plesiomonas shigelloides 302-73</name>
    <dbReference type="NCBI Taxonomy" id="1315976"/>
    <lineage>
        <taxon>Bacteria</taxon>
        <taxon>Pseudomonadati</taxon>
        <taxon>Pseudomonadota</taxon>
        <taxon>Gammaproteobacteria</taxon>
        <taxon>Enterobacterales</taxon>
        <taxon>Enterobacteriaceae</taxon>
        <taxon>Plesiomonas</taxon>
    </lineage>
</organism>
<gene>
    <name evidence="7" type="ORF">PLESHI_08329</name>
</gene>
<sequence length="210" mass="22970">MLSAYIDMTSLMLFIPTFFFVSFTPGMCMTLAMTLGMSIGVRRTLPMMWGELIGVAVVAVSSVIGVASLMLNYPTLFQLLKYAGGAYLIYLGVRMWLSSGAMQLTQNDEKPMVSARSLAMQGFMTAISNPKGWVFMVSLLPPFVNPAKTLAPQLSVLISIILFTEFACLLAYAGGGQSLRYFLQKSGNVQWLNRIAGSLMIFVGIWLAVD</sequence>
<evidence type="ECO:0000313" key="7">
    <source>
        <dbReference type="EMBL" id="EON88908.1"/>
    </source>
</evidence>
<accession>R8ARF8</accession>
<feature type="transmembrane region" description="Helical" evidence="6">
    <location>
        <begin position="12"/>
        <end position="40"/>
    </location>
</feature>
<dbReference type="HOGENOM" id="CLU_079569_2_0_6"/>
<protein>
    <submittedName>
        <fullName evidence="7">Amino acid transporter LysE</fullName>
    </submittedName>
</protein>
<evidence type="ECO:0000256" key="4">
    <source>
        <dbReference type="ARBA" id="ARBA00022989"/>
    </source>
</evidence>
<name>R8ARF8_PLESH</name>
<dbReference type="EMBL" id="AQQO01000048">
    <property type="protein sequence ID" value="EON88908.1"/>
    <property type="molecule type" value="Genomic_DNA"/>
</dbReference>
<feature type="transmembrane region" description="Helical" evidence="6">
    <location>
        <begin position="79"/>
        <end position="97"/>
    </location>
</feature>
<dbReference type="PANTHER" id="PTHR30086">
    <property type="entry name" value="ARGININE EXPORTER PROTEIN ARGO"/>
    <property type="match status" value="1"/>
</dbReference>
<dbReference type="InterPro" id="IPR001123">
    <property type="entry name" value="LeuE-type"/>
</dbReference>
<evidence type="ECO:0000256" key="1">
    <source>
        <dbReference type="ARBA" id="ARBA00004651"/>
    </source>
</evidence>
<comment type="caution">
    <text evidence="7">The sequence shown here is derived from an EMBL/GenBank/DDBJ whole genome shotgun (WGS) entry which is preliminary data.</text>
</comment>
<keyword evidence="2" id="KW-1003">Cell membrane</keyword>
<keyword evidence="4 6" id="KW-1133">Transmembrane helix</keyword>
<evidence type="ECO:0000313" key="8">
    <source>
        <dbReference type="Proteomes" id="UP000014012"/>
    </source>
</evidence>
<evidence type="ECO:0000256" key="2">
    <source>
        <dbReference type="ARBA" id="ARBA00022475"/>
    </source>
</evidence>
<keyword evidence="5 6" id="KW-0472">Membrane</keyword>